<dbReference type="InterPro" id="IPR050188">
    <property type="entry name" value="RluA_PseudoU_synthase"/>
</dbReference>
<dbReference type="InterPro" id="IPR006145">
    <property type="entry name" value="PsdUridine_synth_RsuA/RluA"/>
</dbReference>
<dbReference type="EMBL" id="DVHN01000187">
    <property type="protein sequence ID" value="HIR89881.1"/>
    <property type="molecule type" value="Genomic_DNA"/>
</dbReference>
<evidence type="ECO:0000256" key="5">
    <source>
        <dbReference type="RuleBase" id="RU362028"/>
    </source>
</evidence>
<evidence type="ECO:0000256" key="3">
    <source>
        <dbReference type="ARBA" id="ARBA00023235"/>
    </source>
</evidence>
<dbReference type="InterPro" id="IPR006225">
    <property type="entry name" value="PsdUridine_synth_RluC/D"/>
</dbReference>
<dbReference type="PANTHER" id="PTHR21600">
    <property type="entry name" value="MITOCHONDRIAL RNA PSEUDOURIDINE SYNTHASE"/>
    <property type="match status" value="1"/>
</dbReference>
<evidence type="ECO:0000256" key="4">
    <source>
        <dbReference type="PIRSR" id="PIRSR606225-1"/>
    </source>
</evidence>
<dbReference type="GO" id="GO:0000455">
    <property type="term" value="P:enzyme-directed rRNA pseudouridine synthesis"/>
    <property type="evidence" value="ECO:0007669"/>
    <property type="project" value="TreeGrafter"/>
</dbReference>
<gene>
    <name evidence="7" type="ORF">IAC96_13125</name>
</gene>
<dbReference type="Gene3D" id="3.30.2350.10">
    <property type="entry name" value="Pseudouridine synthase"/>
    <property type="match status" value="1"/>
</dbReference>
<dbReference type="GO" id="GO:0140098">
    <property type="term" value="F:catalytic activity, acting on RNA"/>
    <property type="evidence" value="ECO:0007669"/>
    <property type="project" value="UniProtKB-ARBA"/>
</dbReference>
<evidence type="ECO:0000313" key="8">
    <source>
        <dbReference type="Proteomes" id="UP000824201"/>
    </source>
</evidence>
<sequence>MRRQFCYQISYADSGISIEQFLKQKGYSHHIIVGLRKDPEGILIKGKKVYTTHRLEKDEVLHICINETTSSKAIVPMPVPFSIIYEDDDILVINKPSNTPIHPSQGNYDNTLANGLAYYFAQKNCAFIYRAINRLDRDTTGLLIVAKHGLSAAILSRMVTEHQISRCYLAIVDGIPPKHGTIEAPIARVDGSTIERCVDFSNGEYAKTEFWRLTTFSDRSLIKLKLSTGRTHQIRVHMKYIQHPLLGDFIYNPDYRCIHRQALHSYSLDFQHPITERPLHFTAPLPNDMKLALTF</sequence>
<keyword evidence="3 5" id="KW-0413">Isomerase</keyword>
<dbReference type="InterPro" id="IPR020103">
    <property type="entry name" value="PsdUridine_synth_cat_dom_sf"/>
</dbReference>
<dbReference type="Proteomes" id="UP000824201">
    <property type="component" value="Unassembled WGS sequence"/>
</dbReference>
<dbReference type="PANTHER" id="PTHR21600:SF44">
    <property type="entry name" value="RIBOSOMAL LARGE SUBUNIT PSEUDOURIDINE SYNTHASE D"/>
    <property type="match status" value="1"/>
</dbReference>
<organism evidence="7 8">
    <name type="scientific">Candidatus Fimimorpha faecalis</name>
    <dbReference type="NCBI Taxonomy" id="2840824"/>
    <lineage>
        <taxon>Bacteria</taxon>
        <taxon>Bacillati</taxon>
        <taxon>Bacillota</taxon>
        <taxon>Clostridia</taxon>
        <taxon>Eubacteriales</taxon>
        <taxon>Candidatus Fimimorpha</taxon>
    </lineage>
</organism>
<name>A0A9D1JEU6_9FIRM</name>
<dbReference type="GO" id="GO:0003723">
    <property type="term" value="F:RNA binding"/>
    <property type="evidence" value="ECO:0007669"/>
    <property type="project" value="InterPro"/>
</dbReference>
<feature type="domain" description="Pseudouridine synthase RsuA/RluA-like" evidence="6">
    <location>
        <begin position="89"/>
        <end position="239"/>
    </location>
</feature>
<accession>A0A9D1JEU6</accession>
<comment type="caution">
    <text evidence="7">The sequence shown here is derived from an EMBL/GenBank/DDBJ whole genome shotgun (WGS) entry which is preliminary data.</text>
</comment>
<dbReference type="GO" id="GO:0009982">
    <property type="term" value="F:pseudouridine synthase activity"/>
    <property type="evidence" value="ECO:0007669"/>
    <property type="project" value="InterPro"/>
</dbReference>
<evidence type="ECO:0000313" key="7">
    <source>
        <dbReference type="EMBL" id="HIR89881.1"/>
    </source>
</evidence>
<reference evidence="7" key="2">
    <citation type="journal article" date="2021" name="PeerJ">
        <title>Extensive microbial diversity within the chicken gut microbiome revealed by metagenomics and culture.</title>
        <authorList>
            <person name="Gilroy R."/>
            <person name="Ravi A."/>
            <person name="Getino M."/>
            <person name="Pursley I."/>
            <person name="Horton D.L."/>
            <person name="Alikhan N.F."/>
            <person name="Baker D."/>
            <person name="Gharbi K."/>
            <person name="Hall N."/>
            <person name="Watson M."/>
            <person name="Adriaenssens E.M."/>
            <person name="Foster-Nyarko E."/>
            <person name="Jarju S."/>
            <person name="Secka A."/>
            <person name="Antonio M."/>
            <person name="Oren A."/>
            <person name="Chaudhuri R.R."/>
            <person name="La Ragione R."/>
            <person name="Hildebrand F."/>
            <person name="Pallen M.J."/>
        </authorList>
    </citation>
    <scope>NUCLEOTIDE SEQUENCE</scope>
    <source>
        <strain evidence="7">ChiW13-3771</strain>
    </source>
</reference>
<comment type="similarity">
    <text evidence="2 5">Belongs to the pseudouridine synthase RluA family.</text>
</comment>
<feature type="active site" evidence="4">
    <location>
        <position position="136"/>
    </location>
</feature>
<reference evidence="7" key="1">
    <citation type="submission" date="2020-10" db="EMBL/GenBank/DDBJ databases">
        <authorList>
            <person name="Gilroy R."/>
        </authorList>
    </citation>
    <scope>NUCLEOTIDE SEQUENCE</scope>
    <source>
        <strain evidence="7">ChiW13-3771</strain>
    </source>
</reference>
<proteinExistence type="inferred from homology"/>
<dbReference type="AlphaFoldDB" id="A0A9D1JEU6"/>
<dbReference type="EC" id="5.4.99.-" evidence="5"/>
<dbReference type="CDD" id="cd02869">
    <property type="entry name" value="PseudoU_synth_RluA_like"/>
    <property type="match status" value="1"/>
</dbReference>
<dbReference type="InterPro" id="IPR006224">
    <property type="entry name" value="PsdUridine_synth_RluA-like_CS"/>
</dbReference>
<comment type="catalytic activity">
    <reaction evidence="1 5">
        <text>a uridine in RNA = a pseudouridine in RNA</text>
        <dbReference type="Rhea" id="RHEA:48348"/>
        <dbReference type="Rhea" id="RHEA-COMP:12068"/>
        <dbReference type="Rhea" id="RHEA-COMP:12069"/>
        <dbReference type="ChEBI" id="CHEBI:65314"/>
        <dbReference type="ChEBI" id="CHEBI:65315"/>
    </reaction>
</comment>
<evidence type="ECO:0000256" key="2">
    <source>
        <dbReference type="ARBA" id="ARBA00010876"/>
    </source>
</evidence>
<dbReference type="NCBIfam" id="TIGR00005">
    <property type="entry name" value="rluA_subfam"/>
    <property type="match status" value="1"/>
</dbReference>
<comment type="function">
    <text evidence="5">Responsible for synthesis of pseudouridine from uracil.</text>
</comment>
<protein>
    <recommendedName>
        <fullName evidence="5">Pseudouridine synthase</fullName>
        <ecNumber evidence="5">5.4.99.-</ecNumber>
    </recommendedName>
</protein>
<dbReference type="PROSITE" id="PS01129">
    <property type="entry name" value="PSI_RLU"/>
    <property type="match status" value="1"/>
</dbReference>
<evidence type="ECO:0000259" key="6">
    <source>
        <dbReference type="Pfam" id="PF00849"/>
    </source>
</evidence>
<dbReference type="Pfam" id="PF00849">
    <property type="entry name" value="PseudoU_synth_2"/>
    <property type="match status" value="1"/>
</dbReference>
<evidence type="ECO:0000256" key="1">
    <source>
        <dbReference type="ARBA" id="ARBA00000073"/>
    </source>
</evidence>
<dbReference type="SUPFAM" id="SSF55120">
    <property type="entry name" value="Pseudouridine synthase"/>
    <property type="match status" value="1"/>
</dbReference>